<comment type="caution">
    <text evidence="1">The sequence shown here is derived from an EMBL/GenBank/DDBJ whole genome shotgun (WGS) entry which is preliminary data.</text>
</comment>
<dbReference type="AlphaFoldDB" id="A0A426YK10"/>
<dbReference type="Proteomes" id="UP000287651">
    <property type="component" value="Unassembled WGS sequence"/>
</dbReference>
<name>A0A426YK10_ENSVE</name>
<organism evidence="1 2">
    <name type="scientific">Ensete ventricosum</name>
    <name type="common">Abyssinian banana</name>
    <name type="synonym">Musa ensete</name>
    <dbReference type="NCBI Taxonomy" id="4639"/>
    <lineage>
        <taxon>Eukaryota</taxon>
        <taxon>Viridiplantae</taxon>
        <taxon>Streptophyta</taxon>
        <taxon>Embryophyta</taxon>
        <taxon>Tracheophyta</taxon>
        <taxon>Spermatophyta</taxon>
        <taxon>Magnoliopsida</taxon>
        <taxon>Liliopsida</taxon>
        <taxon>Zingiberales</taxon>
        <taxon>Musaceae</taxon>
        <taxon>Ensete</taxon>
    </lineage>
</organism>
<reference evidence="1 2" key="1">
    <citation type="journal article" date="2014" name="Agronomy (Basel)">
        <title>A Draft Genome Sequence for Ensete ventricosum, the Drought-Tolerant Tree Against Hunger.</title>
        <authorList>
            <person name="Harrison J."/>
            <person name="Moore K.A."/>
            <person name="Paszkiewicz K."/>
            <person name="Jones T."/>
            <person name="Grant M."/>
            <person name="Ambacheew D."/>
            <person name="Muzemil S."/>
            <person name="Studholme D.J."/>
        </authorList>
    </citation>
    <scope>NUCLEOTIDE SEQUENCE [LARGE SCALE GENOMIC DNA]</scope>
</reference>
<protein>
    <submittedName>
        <fullName evidence="1">Uncharacterized protein</fullName>
    </submittedName>
</protein>
<gene>
    <name evidence="1" type="ORF">B296_00027577</name>
</gene>
<dbReference type="EMBL" id="AMZH03011922">
    <property type="protein sequence ID" value="RRT51997.1"/>
    <property type="molecule type" value="Genomic_DNA"/>
</dbReference>
<sequence>MVCCHSAGSGAAPSCVIPGDACGAIPSCVIPGSYVGGSATCRQQPPLLASGSRLACRWPACRWCLYERCLCPAGIASKDDHHPLRQAWTPLVAGGRACRWPSRSRPRLQVTLFQLNDCVRAVLFLEFYRAFASAAPATVTVPSPFPAFGVAFEWDRTGRSWGRGSVQEATTVDCELGTTTIRVPDPITRKE</sequence>
<accession>A0A426YK10</accession>
<proteinExistence type="predicted"/>
<evidence type="ECO:0000313" key="1">
    <source>
        <dbReference type="EMBL" id="RRT51997.1"/>
    </source>
</evidence>
<evidence type="ECO:0000313" key="2">
    <source>
        <dbReference type="Proteomes" id="UP000287651"/>
    </source>
</evidence>